<feature type="domain" description="Formylmethanofuran: tetrahydromethanopterin formyltransferase Ftr N-terminal" evidence="1">
    <location>
        <begin position="6"/>
        <end position="58"/>
    </location>
</feature>
<dbReference type="InterPro" id="IPR023447">
    <property type="entry name" value="ForMFR_H4MPT_ForTrfase_fd-like"/>
</dbReference>
<dbReference type="GO" id="GO:0006730">
    <property type="term" value="P:one-carbon metabolic process"/>
    <property type="evidence" value="ECO:0007669"/>
    <property type="project" value="InterPro"/>
</dbReference>
<dbReference type="AlphaFoldDB" id="A0A3G8MAM6"/>
<dbReference type="Gene3D" id="3.30.70.520">
    <property type="match status" value="1"/>
</dbReference>
<sequence>MSNLVRNGVRMLFFGSSTKGAEKALINRVGQSILTCPGAALYSVFDGDLKIKVDHSMRQPDDWK</sequence>
<dbReference type="Proteomes" id="UP000273982">
    <property type="component" value="Plasmid pGW6_1"/>
</dbReference>
<dbReference type="RefSeq" id="WP_124740425.1">
    <property type="nucleotide sequence ID" value="NZ_CP034087.1"/>
</dbReference>
<keyword evidence="2" id="KW-0614">Plasmid</keyword>
<accession>A0A3G8MAM6</accession>
<geneLocation type="plasmid" evidence="3">
    <name>pgw6_1</name>
</geneLocation>
<dbReference type="InterPro" id="IPR022667">
    <property type="entry name" value="ForMFR_H4MPT_ForTrfase_N"/>
</dbReference>
<name>A0A3G8MAM6_9HYPH</name>
<dbReference type="KEGG" id="mros:EHO51_19095"/>
<dbReference type="SUPFAM" id="SSF55112">
    <property type="entry name" value="Formylmethanofuran:tetrahydromethanopterin formyltransferase"/>
    <property type="match status" value="1"/>
</dbReference>
<reference evidence="2 3" key="1">
    <citation type="submission" date="2018-11" db="EMBL/GenBank/DDBJ databases">
        <title>Genome squencing of methanotrophic bacteria isolated from alkaline groundwater in Korea.</title>
        <authorList>
            <person name="Nguyen L.N."/>
        </authorList>
    </citation>
    <scope>NUCLEOTIDE SEQUENCE [LARGE SCALE GENOMIC DNA]</scope>
    <source>
        <strain evidence="2 3">GW6</strain>
        <plasmid evidence="3">pgw6_1</plasmid>
    </source>
</reference>
<dbReference type="GO" id="GO:0016740">
    <property type="term" value="F:transferase activity"/>
    <property type="evidence" value="ECO:0007669"/>
    <property type="project" value="InterPro"/>
</dbReference>
<evidence type="ECO:0000313" key="3">
    <source>
        <dbReference type="Proteomes" id="UP000273982"/>
    </source>
</evidence>
<dbReference type="Pfam" id="PF01913">
    <property type="entry name" value="FTR"/>
    <property type="match status" value="1"/>
</dbReference>
<protein>
    <recommendedName>
        <fullName evidence="1">Formylmethanofuran: tetrahydromethanopterin formyltransferase Ftr N-terminal domain-containing protein</fullName>
    </recommendedName>
</protein>
<gene>
    <name evidence="2" type="ORF">EHO51_19095</name>
</gene>
<evidence type="ECO:0000259" key="1">
    <source>
        <dbReference type="Pfam" id="PF01913"/>
    </source>
</evidence>
<dbReference type="EMBL" id="CP034087">
    <property type="protein sequence ID" value="AZG78917.1"/>
    <property type="molecule type" value="Genomic_DNA"/>
</dbReference>
<proteinExistence type="predicted"/>
<evidence type="ECO:0000313" key="2">
    <source>
        <dbReference type="EMBL" id="AZG78917.1"/>
    </source>
</evidence>
<organism evidence="2 3">
    <name type="scientific">Methylocystis rosea</name>
    <dbReference type="NCBI Taxonomy" id="173366"/>
    <lineage>
        <taxon>Bacteria</taxon>
        <taxon>Pseudomonadati</taxon>
        <taxon>Pseudomonadota</taxon>
        <taxon>Alphaproteobacteria</taxon>
        <taxon>Hyphomicrobiales</taxon>
        <taxon>Methylocystaceae</taxon>
        <taxon>Methylocystis</taxon>
    </lineage>
</organism>